<dbReference type="InterPro" id="IPR050468">
    <property type="entry name" value="Cuticle_Struct_Prot"/>
</dbReference>
<dbReference type="EMBL" id="JARPUR010000001">
    <property type="protein sequence ID" value="KAK4886291.1"/>
    <property type="molecule type" value="Genomic_DNA"/>
</dbReference>
<evidence type="ECO:0000256" key="2">
    <source>
        <dbReference type="SAM" id="SignalP"/>
    </source>
</evidence>
<dbReference type="PANTHER" id="PTHR10380:SF196">
    <property type="entry name" value="CUTICULAR PROTEIN 72EA"/>
    <property type="match status" value="1"/>
</dbReference>
<keyword evidence="4" id="KW-1185">Reference proteome</keyword>
<evidence type="ECO:0000313" key="3">
    <source>
        <dbReference type="EMBL" id="KAK4886291.1"/>
    </source>
</evidence>
<comment type="caution">
    <text evidence="3">The sequence shown here is derived from an EMBL/GenBank/DDBJ whole genome shotgun (WGS) entry which is preliminary data.</text>
</comment>
<keyword evidence="2" id="KW-0732">Signal</keyword>
<feature type="signal peptide" evidence="2">
    <location>
        <begin position="1"/>
        <end position="16"/>
    </location>
</feature>
<accession>A0AAN7SDD4</accession>
<dbReference type="AlphaFoldDB" id="A0AAN7SDD4"/>
<keyword evidence="1" id="KW-0193">Cuticle</keyword>
<dbReference type="Proteomes" id="UP001353858">
    <property type="component" value="Unassembled WGS sequence"/>
</dbReference>
<dbReference type="PROSITE" id="PS51155">
    <property type="entry name" value="CHIT_BIND_RR_2"/>
    <property type="match status" value="1"/>
</dbReference>
<dbReference type="InterPro" id="IPR000618">
    <property type="entry name" value="Insect_cuticle"/>
</dbReference>
<dbReference type="GO" id="GO:0062129">
    <property type="term" value="C:chitin-based extracellular matrix"/>
    <property type="evidence" value="ECO:0007669"/>
    <property type="project" value="TreeGrafter"/>
</dbReference>
<sequence>MISLVVFASICVSVLAGGQEVAVTQDTLGNYNFKYAIDGISRVEHGDLHGNVNGGFSYIDPYGILRKTEFTSGVHGYNAIGTDIPVPVQDTPEVAHAKAKHLAALYAAYLVPKIPEFQGPEENFITQIPVENSFVAPIGRFEQLVPAAVHFAPAPVHFAPAPLHFAPAPVHFGGHHIPALPSFSHVGISETPEVLAARAEHFAAHAAALKTHFHH</sequence>
<evidence type="ECO:0000313" key="4">
    <source>
        <dbReference type="Proteomes" id="UP001353858"/>
    </source>
</evidence>
<organism evidence="3 4">
    <name type="scientific">Aquatica leii</name>
    <dbReference type="NCBI Taxonomy" id="1421715"/>
    <lineage>
        <taxon>Eukaryota</taxon>
        <taxon>Metazoa</taxon>
        <taxon>Ecdysozoa</taxon>
        <taxon>Arthropoda</taxon>
        <taxon>Hexapoda</taxon>
        <taxon>Insecta</taxon>
        <taxon>Pterygota</taxon>
        <taxon>Neoptera</taxon>
        <taxon>Endopterygota</taxon>
        <taxon>Coleoptera</taxon>
        <taxon>Polyphaga</taxon>
        <taxon>Elateriformia</taxon>
        <taxon>Elateroidea</taxon>
        <taxon>Lampyridae</taxon>
        <taxon>Luciolinae</taxon>
        <taxon>Aquatica</taxon>
    </lineage>
</organism>
<dbReference type="GO" id="GO:0008010">
    <property type="term" value="F:structural constituent of chitin-based larval cuticle"/>
    <property type="evidence" value="ECO:0007669"/>
    <property type="project" value="TreeGrafter"/>
</dbReference>
<feature type="chain" id="PRO_5043048606" evidence="2">
    <location>
        <begin position="17"/>
        <end position="215"/>
    </location>
</feature>
<dbReference type="Pfam" id="PF00379">
    <property type="entry name" value="Chitin_bind_4"/>
    <property type="match status" value="1"/>
</dbReference>
<gene>
    <name evidence="3" type="ORF">RN001_002562</name>
</gene>
<protein>
    <submittedName>
        <fullName evidence="3">Uncharacterized protein</fullName>
    </submittedName>
</protein>
<proteinExistence type="predicted"/>
<dbReference type="PANTHER" id="PTHR10380">
    <property type="entry name" value="CUTICLE PROTEIN"/>
    <property type="match status" value="1"/>
</dbReference>
<reference evidence="4" key="1">
    <citation type="submission" date="2023-01" db="EMBL/GenBank/DDBJ databases">
        <title>Key to firefly adult light organ development and bioluminescence: homeobox transcription factors regulate luciferase expression and transportation to peroxisome.</title>
        <authorList>
            <person name="Fu X."/>
        </authorList>
    </citation>
    <scope>NUCLEOTIDE SEQUENCE [LARGE SCALE GENOMIC DNA]</scope>
</reference>
<name>A0AAN7SDD4_9COLE</name>
<evidence type="ECO:0000256" key="1">
    <source>
        <dbReference type="PROSITE-ProRule" id="PRU00497"/>
    </source>
</evidence>